<feature type="domain" description="Card1 endonuclease" evidence="1">
    <location>
        <begin position="234"/>
        <end position="366"/>
    </location>
</feature>
<dbReference type="InterPro" id="IPR011335">
    <property type="entry name" value="Restrct_endonuc-II-like"/>
</dbReference>
<protein>
    <submittedName>
        <fullName evidence="2">DUF1887 family CARF protein</fullName>
    </submittedName>
</protein>
<reference evidence="2" key="1">
    <citation type="submission" date="2024-06" db="EMBL/GenBank/DDBJ databases">
        <title>Genome sequence of Vogesella sp. MAHUQ-64.</title>
        <authorList>
            <person name="Huq M.A."/>
        </authorList>
    </citation>
    <scope>NUCLEOTIDE SEQUENCE</scope>
    <source>
        <strain evidence="2">MAHUQ-64</strain>
    </source>
</reference>
<organism evidence="2 3">
    <name type="scientific">Vogesella oryzagri</name>
    <dbReference type="NCBI Taxonomy" id="3160864"/>
    <lineage>
        <taxon>Bacteria</taxon>
        <taxon>Pseudomonadati</taxon>
        <taxon>Pseudomonadota</taxon>
        <taxon>Betaproteobacteria</taxon>
        <taxon>Neisseriales</taxon>
        <taxon>Chromobacteriaceae</taxon>
        <taxon>Vogesella</taxon>
    </lineage>
</organism>
<evidence type="ECO:0000313" key="2">
    <source>
        <dbReference type="EMBL" id="MEQ6292504.1"/>
    </source>
</evidence>
<dbReference type="Pfam" id="PF09002">
    <property type="entry name" value="Card1_endonuc"/>
    <property type="match status" value="1"/>
</dbReference>
<dbReference type="InterPro" id="IPR011856">
    <property type="entry name" value="tRNA_endonuc-like_dom_sf"/>
</dbReference>
<dbReference type="EMBL" id="JBEFLD010000011">
    <property type="protein sequence ID" value="MEQ6292504.1"/>
    <property type="molecule type" value="Genomic_DNA"/>
</dbReference>
<evidence type="ECO:0000259" key="1">
    <source>
        <dbReference type="Pfam" id="PF09002"/>
    </source>
</evidence>
<dbReference type="Proteomes" id="UP001433638">
    <property type="component" value="Unassembled WGS sequence"/>
</dbReference>
<dbReference type="InterPro" id="IPR015093">
    <property type="entry name" value="Card1_endonucl_dom"/>
</dbReference>
<dbReference type="SUPFAM" id="SSF52980">
    <property type="entry name" value="Restriction endonuclease-like"/>
    <property type="match status" value="1"/>
</dbReference>
<gene>
    <name evidence="2" type="ORF">ABNW52_17970</name>
</gene>
<dbReference type="RefSeq" id="WP_349590889.1">
    <property type="nucleotide sequence ID" value="NZ_JBEFLD010000011.1"/>
</dbReference>
<name>A0ABV1M8H1_9NEIS</name>
<evidence type="ECO:0000313" key="3">
    <source>
        <dbReference type="Proteomes" id="UP001433638"/>
    </source>
</evidence>
<accession>A0ABV1M8H1</accession>
<sequence>MHLFAFVDRVVTDIITPALDRRFAVTRVTLLCQEAELGLAYDIAGVCRNQQLPVAVVTVPPDSQPLALKQRLSELLHGPLCLNLSAASPVQAALAYELARQRQLPVMALDHRRDRLIWLSGGEQQPVRSGSDIADGLALEDYFALYGCRVRESRYRLWQRNLQLEQLAASLAPRAASHPHELSLLNRLCNELDARQFSRRLLPRSEHFLRHWLLQSGMVTFDHIGHLRCNDAPARSFLSGGWLEVWLLSLVARMAPHLPISDAGVGVKVSHHGVENEYDVAILCNNQLFLVECKTTAPASPKQRGVGLDNLFKLDSAARLGGLDAQAMLVSLYPPTGSEHDRARGQGIATLAGEALLQADDLLRRWLLGRLD</sequence>
<dbReference type="Gene3D" id="1.10.10.680">
    <property type="entry name" value="Hypothetical protein VC1899 (Restriction endonuclease-like)"/>
    <property type="match status" value="1"/>
</dbReference>
<dbReference type="Gene3D" id="3.40.1350.10">
    <property type="match status" value="1"/>
</dbReference>
<comment type="caution">
    <text evidence="2">The sequence shown here is derived from an EMBL/GenBank/DDBJ whole genome shotgun (WGS) entry which is preliminary data.</text>
</comment>
<keyword evidence="3" id="KW-1185">Reference proteome</keyword>
<dbReference type="Gene3D" id="3.40.50.10770">
    <property type="entry name" value="Hypothetical protein VC1899 like domain (Restriction endonuclease-like)"/>
    <property type="match status" value="1"/>
</dbReference>
<proteinExistence type="predicted"/>